<dbReference type="SMART" id="SM00387">
    <property type="entry name" value="HATPase_c"/>
    <property type="match status" value="1"/>
</dbReference>
<comment type="caution">
    <text evidence="12">The sequence shown here is derived from an EMBL/GenBank/DDBJ whole genome shotgun (WGS) entry which is preliminary data.</text>
</comment>
<dbReference type="Proteomes" id="UP000190959">
    <property type="component" value="Unassembled WGS sequence"/>
</dbReference>
<gene>
    <name evidence="12" type="ORF">CBEIBR21_14170</name>
</gene>
<dbReference type="PROSITE" id="PS50109">
    <property type="entry name" value="HIS_KIN"/>
    <property type="match status" value="1"/>
</dbReference>
<feature type="transmembrane region" description="Helical" evidence="9">
    <location>
        <begin position="7"/>
        <end position="33"/>
    </location>
</feature>
<feature type="domain" description="Histidine kinase" evidence="10">
    <location>
        <begin position="139"/>
        <end position="354"/>
    </location>
</feature>
<dbReference type="InterPro" id="IPR005467">
    <property type="entry name" value="His_kinase_dom"/>
</dbReference>
<dbReference type="CDD" id="cd00082">
    <property type="entry name" value="HisKA"/>
    <property type="match status" value="1"/>
</dbReference>
<dbReference type="Pfam" id="PF00512">
    <property type="entry name" value="HisKA"/>
    <property type="match status" value="1"/>
</dbReference>
<dbReference type="PANTHER" id="PTHR43711">
    <property type="entry name" value="TWO-COMPONENT HISTIDINE KINASE"/>
    <property type="match status" value="1"/>
</dbReference>
<comment type="catalytic activity">
    <reaction evidence="1">
        <text>ATP + protein L-histidine = ADP + protein N-phospho-L-histidine.</text>
        <dbReference type="EC" id="2.7.13.3"/>
    </reaction>
</comment>
<keyword evidence="7" id="KW-0902">Two-component regulatory system</keyword>
<evidence type="ECO:0000313" key="13">
    <source>
        <dbReference type="Proteomes" id="UP000190959"/>
    </source>
</evidence>
<dbReference type="SUPFAM" id="SSF55874">
    <property type="entry name" value="ATPase domain of HSP90 chaperone/DNA topoisomerase II/histidine kinase"/>
    <property type="match status" value="1"/>
</dbReference>
<evidence type="ECO:0000256" key="3">
    <source>
        <dbReference type="ARBA" id="ARBA00012438"/>
    </source>
</evidence>
<dbReference type="GO" id="GO:0016020">
    <property type="term" value="C:membrane"/>
    <property type="evidence" value="ECO:0007669"/>
    <property type="project" value="UniProtKB-SubCell"/>
</dbReference>
<feature type="domain" description="HAMP" evidence="11">
    <location>
        <begin position="85"/>
        <end position="131"/>
    </location>
</feature>
<dbReference type="FunFam" id="3.30.565.10:FF:000006">
    <property type="entry name" value="Sensor histidine kinase WalK"/>
    <property type="match status" value="1"/>
</dbReference>
<keyword evidence="9" id="KW-1133">Transmembrane helix</keyword>
<proteinExistence type="predicted"/>
<name>A0A1S9N682_CLOBE</name>
<evidence type="ECO:0000256" key="6">
    <source>
        <dbReference type="ARBA" id="ARBA00022777"/>
    </source>
</evidence>
<evidence type="ECO:0000256" key="2">
    <source>
        <dbReference type="ARBA" id="ARBA00004370"/>
    </source>
</evidence>
<sequence length="357" mass="40359">MKEGNRYFFSLILIFIITLLGLTSGYYICIFIFGKLESIPLHIIFIVQSLTSAVIYFLGWKAFIYMHWRFANKHKKFDLSHFPILSGAVEAMNKIASGDFNVLVKTNELDPFNEVADNVNRMAKELGSLEKLRQDFISDVSHEIQSPLTSISGFATLLKKGSLDKDQISHYASIIETESKRLSKLSENLLRLSNLESEDNNLNLKKYEINKQIESVLLMLEPQWSAKNITLDISLEETMICGDEDLLSQVFINLLNNAIKFTPENGNIGVNLYNNEDGVECKVSDTGIGISSEDQPRIFERFYKADKARNRSLGGNGLGLSIVKKIIDLHGGKISLTSEIGKGTEFIIWLPKVYERK</sequence>
<organism evidence="12 13">
    <name type="scientific">Clostridium beijerinckii</name>
    <name type="common">Clostridium MP</name>
    <dbReference type="NCBI Taxonomy" id="1520"/>
    <lineage>
        <taxon>Bacteria</taxon>
        <taxon>Bacillati</taxon>
        <taxon>Bacillota</taxon>
        <taxon>Clostridia</taxon>
        <taxon>Eubacteriales</taxon>
        <taxon>Clostridiaceae</taxon>
        <taxon>Clostridium</taxon>
    </lineage>
</organism>
<evidence type="ECO:0000259" key="10">
    <source>
        <dbReference type="PROSITE" id="PS50109"/>
    </source>
</evidence>
<dbReference type="PANTHER" id="PTHR43711:SF26">
    <property type="entry name" value="SENSOR HISTIDINE KINASE RCSC"/>
    <property type="match status" value="1"/>
</dbReference>
<keyword evidence="8 9" id="KW-0472">Membrane</keyword>
<dbReference type="InterPro" id="IPR003660">
    <property type="entry name" value="HAMP_dom"/>
</dbReference>
<keyword evidence="5" id="KW-0808">Transferase</keyword>
<comment type="subcellular location">
    <subcellularLocation>
        <location evidence="2">Membrane</location>
    </subcellularLocation>
</comment>
<dbReference type="PRINTS" id="PR00344">
    <property type="entry name" value="BCTRLSENSOR"/>
</dbReference>
<dbReference type="CDD" id="cd00075">
    <property type="entry name" value="HATPase"/>
    <property type="match status" value="1"/>
</dbReference>
<evidence type="ECO:0000256" key="7">
    <source>
        <dbReference type="ARBA" id="ARBA00023012"/>
    </source>
</evidence>
<evidence type="ECO:0000259" key="11">
    <source>
        <dbReference type="PROSITE" id="PS50885"/>
    </source>
</evidence>
<dbReference type="EC" id="2.7.13.3" evidence="3"/>
<evidence type="ECO:0000256" key="9">
    <source>
        <dbReference type="SAM" id="Phobius"/>
    </source>
</evidence>
<dbReference type="GO" id="GO:0000155">
    <property type="term" value="F:phosphorelay sensor kinase activity"/>
    <property type="evidence" value="ECO:0007669"/>
    <property type="project" value="InterPro"/>
</dbReference>
<dbReference type="SMART" id="SM00388">
    <property type="entry name" value="HisKA"/>
    <property type="match status" value="1"/>
</dbReference>
<protein>
    <recommendedName>
        <fullName evidence="3">histidine kinase</fullName>
        <ecNumber evidence="3">2.7.13.3</ecNumber>
    </recommendedName>
</protein>
<accession>A0A1S9N682</accession>
<evidence type="ECO:0000256" key="8">
    <source>
        <dbReference type="ARBA" id="ARBA00023136"/>
    </source>
</evidence>
<dbReference type="InterPro" id="IPR036890">
    <property type="entry name" value="HATPase_C_sf"/>
</dbReference>
<dbReference type="PROSITE" id="PS50885">
    <property type="entry name" value="HAMP"/>
    <property type="match status" value="1"/>
</dbReference>
<dbReference type="SUPFAM" id="SSF47384">
    <property type="entry name" value="Homodimeric domain of signal transducing histidine kinase"/>
    <property type="match status" value="1"/>
</dbReference>
<dbReference type="CDD" id="cd06225">
    <property type="entry name" value="HAMP"/>
    <property type="match status" value="1"/>
</dbReference>
<keyword evidence="9" id="KW-0812">Transmembrane</keyword>
<dbReference type="InterPro" id="IPR003661">
    <property type="entry name" value="HisK_dim/P_dom"/>
</dbReference>
<dbReference type="InterPro" id="IPR050736">
    <property type="entry name" value="Sensor_HK_Regulatory"/>
</dbReference>
<dbReference type="FunFam" id="1.10.287.130:FF:000001">
    <property type="entry name" value="Two-component sensor histidine kinase"/>
    <property type="match status" value="1"/>
</dbReference>
<evidence type="ECO:0000256" key="5">
    <source>
        <dbReference type="ARBA" id="ARBA00022679"/>
    </source>
</evidence>
<dbReference type="InterPro" id="IPR036097">
    <property type="entry name" value="HisK_dim/P_sf"/>
</dbReference>
<reference evidence="12 13" key="1">
    <citation type="submission" date="2017-02" db="EMBL/GenBank/DDBJ databases">
        <title>Genome sequence of Clostridium beijerinckii Br21.</title>
        <authorList>
            <person name="Fonseca B.C."/>
            <person name="Guazzaroni M.E."/>
            <person name="Riano-Pachon D.M."/>
            <person name="Reginatto V."/>
        </authorList>
    </citation>
    <scope>NUCLEOTIDE SEQUENCE [LARGE SCALE GENOMIC DNA]</scope>
    <source>
        <strain evidence="12 13">Br21</strain>
    </source>
</reference>
<dbReference type="Gene3D" id="1.10.287.130">
    <property type="match status" value="1"/>
</dbReference>
<dbReference type="InterPro" id="IPR004358">
    <property type="entry name" value="Sig_transdc_His_kin-like_C"/>
</dbReference>
<dbReference type="RefSeq" id="WP_078115963.1">
    <property type="nucleotide sequence ID" value="NZ_CP144906.1"/>
</dbReference>
<feature type="transmembrane region" description="Helical" evidence="9">
    <location>
        <begin position="39"/>
        <end position="59"/>
    </location>
</feature>
<dbReference type="Gene3D" id="3.30.565.10">
    <property type="entry name" value="Histidine kinase-like ATPase, C-terminal domain"/>
    <property type="match status" value="1"/>
</dbReference>
<keyword evidence="6 12" id="KW-0418">Kinase</keyword>
<keyword evidence="4" id="KW-0597">Phosphoprotein</keyword>
<dbReference type="EMBL" id="MWMH01000004">
    <property type="protein sequence ID" value="OOP72945.1"/>
    <property type="molecule type" value="Genomic_DNA"/>
</dbReference>
<dbReference type="Pfam" id="PF02518">
    <property type="entry name" value="HATPase_c"/>
    <property type="match status" value="1"/>
</dbReference>
<evidence type="ECO:0000313" key="12">
    <source>
        <dbReference type="EMBL" id="OOP72945.1"/>
    </source>
</evidence>
<evidence type="ECO:0000256" key="4">
    <source>
        <dbReference type="ARBA" id="ARBA00022553"/>
    </source>
</evidence>
<dbReference type="AlphaFoldDB" id="A0A1S9N682"/>
<evidence type="ECO:0000256" key="1">
    <source>
        <dbReference type="ARBA" id="ARBA00000085"/>
    </source>
</evidence>
<dbReference type="InterPro" id="IPR003594">
    <property type="entry name" value="HATPase_dom"/>
</dbReference>